<name>A0A9X3N803_9ACTN</name>
<organism evidence="2 3">
    <name type="scientific">Solirubrobacter ginsenosidimutans</name>
    <dbReference type="NCBI Taxonomy" id="490573"/>
    <lineage>
        <taxon>Bacteria</taxon>
        <taxon>Bacillati</taxon>
        <taxon>Actinomycetota</taxon>
        <taxon>Thermoleophilia</taxon>
        <taxon>Solirubrobacterales</taxon>
        <taxon>Solirubrobacteraceae</taxon>
        <taxon>Solirubrobacter</taxon>
    </lineage>
</organism>
<sequence>GAAGAEAAAERAASAVAAGRPVPDVGGARAGEVQLLADQSVTTAGGQWGTTNYAGVSNLHSGGAVIDLWFKAGSPIISKQIRLVQTVTGSYQSVEAGPMVPDPDDDHGGALELGPDSRDPGRAIDQDRAGKGHSLPFTNPEYAVEYGPGGGVSTDLGDATAAGAGTNGSRDGTSEPVPATLHDKPIRSYAVDGQLWRQTFEVTALVVEGPFSGLYLGSVTWGWKNAWDKDEHGQPCNPTVQLLPTPIAVVREGSPSSAFMEAAERWNAQKFTDSSTGAEYDTVDLPLEVDPVVLPTLEVANLLAAARRAGTQDERQQFRAGLLERELRKRNVAIRVAVAKTGDLIGPDNVYARVAGVRTPVQRLGAGETHDFLLSLSKFGALPFTDPVQVDVLDEDTFGDDDLVAGLVWNAPFDYATATGTGGDAEYTVTVNYA</sequence>
<feature type="region of interest" description="Disordered" evidence="1">
    <location>
        <begin position="94"/>
        <end position="180"/>
    </location>
</feature>
<protein>
    <submittedName>
        <fullName evidence="2">Uncharacterized protein</fullName>
    </submittedName>
</protein>
<dbReference type="EMBL" id="JAPDOD010000068">
    <property type="protein sequence ID" value="MDA0166553.1"/>
    <property type="molecule type" value="Genomic_DNA"/>
</dbReference>
<keyword evidence="3" id="KW-1185">Reference proteome</keyword>
<reference evidence="2" key="1">
    <citation type="submission" date="2022-10" db="EMBL/GenBank/DDBJ databases">
        <title>The WGS of Solirubrobacter ginsenosidimutans DSM 21036.</title>
        <authorList>
            <person name="Jiang Z."/>
        </authorList>
    </citation>
    <scope>NUCLEOTIDE SEQUENCE</scope>
    <source>
        <strain evidence="2">DSM 21036</strain>
    </source>
</reference>
<feature type="compositionally biased region" description="Basic and acidic residues" evidence="1">
    <location>
        <begin position="115"/>
        <end position="130"/>
    </location>
</feature>
<evidence type="ECO:0000256" key="1">
    <source>
        <dbReference type="SAM" id="MobiDB-lite"/>
    </source>
</evidence>
<evidence type="ECO:0000313" key="2">
    <source>
        <dbReference type="EMBL" id="MDA0166553.1"/>
    </source>
</evidence>
<dbReference type="RefSeq" id="WP_270045811.1">
    <property type="nucleotide sequence ID" value="NZ_JAPDOD010000068.1"/>
</dbReference>
<gene>
    <name evidence="2" type="ORF">OM076_40190</name>
</gene>
<dbReference type="Proteomes" id="UP001149140">
    <property type="component" value="Unassembled WGS sequence"/>
</dbReference>
<accession>A0A9X3N803</accession>
<comment type="caution">
    <text evidence="2">The sequence shown here is derived from an EMBL/GenBank/DDBJ whole genome shotgun (WGS) entry which is preliminary data.</text>
</comment>
<evidence type="ECO:0000313" key="3">
    <source>
        <dbReference type="Proteomes" id="UP001149140"/>
    </source>
</evidence>
<feature type="compositionally biased region" description="Low complexity" evidence="1">
    <location>
        <begin position="154"/>
        <end position="168"/>
    </location>
</feature>
<feature type="non-terminal residue" evidence="2">
    <location>
        <position position="1"/>
    </location>
</feature>
<proteinExistence type="predicted"/>
<dbReference type="AlphaFoldDB" id="A0A9X3N803"/>